<evidence type="ECO:0000313" key="1">
    <source>
        <dbReference type="EMBL" id="OIO08451.1"/>
    </source>
</evidence>
<reference evidence="1 2" key="1">
    <citation type="journal article" date="2016" name="Environ. Microbiol.">
        <title>Genomic resolution of a cold subsurface aquifer community provides metabolic insights for novel microbes adapted to high CO concentrations.</title>
        <authorList>
            <person name="Probst A.J."/>
            <person name="Castelle C.J."/>
            <person name="Singh A."/>
            <person name="Brown C.T."/>
            <person name="Anantharaman K."/>
            <person name="Sharon I."/>
            <person name="Hug L.A."/>
            <person name="Burstein D."/>
            <person name="Emerson J.B."/>
            <person name="Thomas B.C."/>
            <person name="Banfield J.F."/>
        </authorList>
    </citation>
    <scope>NUCLEOTIDE SEQUENCE [LARGE SCALE GENOMIC DNA]</scope>
    <source>
        <strain evidence="1">CG1_02_37_44</strain>
    </source>
</reference>
<gene>
    <name evidence="1" type="ORF">AUJ27_00730</name>
</gene>
<protein>
    <submittedName>
        <fullName evidence="1">Uncharacterized protein</fullName>
    </submittedName>
</protein>
<sequence>MSDNGKSEILYVARIITIENEPIRIGVLTRELEFEEVKFHRLNKTCPYYNKCLSIFNEKNKEEGCSMTCRFCPTFKKFRKC</sequence>
<organism evidence="1 2">
    <name type="scientific">Candidatus Falkowbacteria bacterium CG1_02_37_44</name>
    <dbReference type="NCBI Taxonomy" id="1805146"/>
    <lineage>
        <taxon>Bacteria</taxon>
        <taxon>Candidatus Falkowiibacteriota</taxon>
    </lineage>
</organism>
<dbReference type="EMBL" id="MNUU01000012">
    <property type="protein sequence ID" value="OIO08451.1"/>
    <property type="molecule type" value="Genomic_DNA"/>
</dbReference>
<proteinExistence type="predicted"/>
<dbReference type="AlphaFoldDB" id="A0A1J4TC28"/>
<dbReference type="Proteomes" id="UP000183192">
    <property type="component" value="Unassembled WGS sequence"/>
</dbReference>
<comment type="caution">
    <text evidence="1">The sequence shown here is derived from an EMBL/GenBank/DDBJ whole genome shotgun (WGS) entry which is preliminary data.</text>
</comment>
<accession>A0A1J4TC28</accession>
<evidence type="ECO:0000313" key="2">
    <source>
        <dbReference type="Proteomes" id="UP000183192"/>
    </source>
</evidence>
<name>A0A1J4TC28_9BACT</name>